<dbReference type="GO" id="GO:0031179">
    <property type="term" value="P:peptide modification"/>
    <property type="evidence" value="ECO:0007669"/>
    <property type="project" value="InterPro"/>
</dbReference>
<protein>
    <submittedName>
        <fullName evidence="2">Type 2 lantibiotic biosynthesis protein LanM</fullName>
    </submittedName>
</protein>
<dbReference type="SMART" id="SM01260">
    <property type="entry name" value="LANC_like"/>
    <property type="match status" value="1"/>
</dbReference>
<evidence type="ECO:0000313" key="2">
    <source>
        <dbReference type="EMBL" id="SFQ29344.1"/>
    </source>
</evidence>
<dbReference type="InterPro" id="IPR007822">
    <property type="entry name" value="LANC-like"/>
</dbReference>
<dbReference type="EMBL" id="FOXO01000030">
    <property type="protein sequence ID" value="SFQ29344.1"/>
    <property type="molecule type" value="Genomic_DNA"/>
</dbReference>
<evidence type="ECO:0000313" key="3">
    <source>
        <dbReference type="Proteomes" id="UP000182624"/>
    </source>
</evidence>
<name>A0A1I5XBV3_9FIRM</name>
<dbReference type="Proteomes" id="UP000182624">
    <property type="component" value="Unassembled WGS sequence"/>
</dbReference>
<dbReference type="AlphaFoldDB" id="A0A1I5XBV3"/>
<dbReference type="Gene3D" id="1.50.10.20">
    <property type="match status" value="1"/>
</dbReference>
<dbReference type="Pfam" id="PF13575">
    <property type="entry name" value="DUF4135"/>
    <property type="match status" value="2"/>
</dbReference>
<dbReference type="InterPro" id="IPR017146">
    <property type="entry name" value="Lanti_2_LanM"/>
</dbReference>
<evidence type="ECO:0000259" key="1">
    <source>
        <dbReference type="Pfam" id="PF13575"/>
    </source>
</evidence>
<dbReference type="InterPro" id="IPR025410">
    <property type="entry name" value="Lant_dehyd"/>
</dbReference>
<proteinExistence type="predicted"/>
<dbReference type="OrthoDB" id="9148343at2"/>
<gene>
    <name evidence="2" type="ORF">SAMN04487928_13020</name>
</gene>
<dbReference type="PIRSF" id="PIRSF037228">
    <property type="entry name" value="Lant_mod_RumM"/>
    <property type="match status" value="1"/>
</dbReference>
<feature type="domain" description="Lantibiotic biosynthesis protein dehydration" evidence="1">
    <location>
        <begin position="68"/>
        <end position="268"/>
    </location>
</feature>
<feature type="domain" description="Lantibiotic biosynthesis protein dehydration" evidence="1">
    <location>
        <begin position="281"/>
        <end position="402"/>
    </location>
</feature>
<organism evidence="2 3">
    <name type="scientific">Butyrivibrio proteoclasticus</name>
    <dbReference type="NCBI Taxonomy" id="43305"/>
    <lineage>
        <taxon>Bacteria</taxon>
        <taxon>Bacillati</taxon>
        <taxon>Bacillota</taxon>
        <taxon>Clostridia</taxon>
        <taxon>Lachnospirales</taxon>
        <taxon>Lachnospiraceae</taxon>
        <taxon>Butyrivibrio</taxon>
    </lineage>
</organism>
<dbReference type="SUPFAM" id="SSF158745">
    <property type="entry name" value="LanC-like"/>
    <property type="match status" value="1"/>
</dbReference>
<sequence>MNIMIKSFIDEQIERVNSCPQANMLADKVFVHLENMLNSIGEDIVTSTTNGFFIEPDIYKSGTISTTLKEILRKRLYLVTDAFIEMLIRLERDKCAISDAIFPDKVYSKIEDVGFISGDTHNQGRSVTIIKTDIGIFVYKPRDSRVDKCINELITEYFDEYIGIPKCYACGKEYGVNEYIEQKRIIDDDDEVRKFFRNLGAVTAFAKILGTADMHSENILFIGAKPYIIDLETSFSPIFIFDDEDECFPNLISIKNRTLDGYGILPARINGMECSILMPTGNRNSPVLNGRSVTIYSYLDDYLNGYRTFYDTVAAKKEIIIQKINSFPKDIPIRVILRSTKDYDDYIRKLYHRQAVSDDESRRKTIDLLKRILYKNTELKFQSMIESEISQLLCGDIPYAYTKLDSCSIYMDKECVVSNAIKSSSFKHAIDIIQHLDDNDREFDIGFIKRAILQYPALLNAEAKENIISTSGEVCSERIAVNEAESILKEVYDLGIKGKDGHIYWGYNRADGGKFGFCKADLALGLCGMAVFSTACASVSADEKIKDISSQILDECIFYLEHTHDYIRLKYINSEKSPDLGEAEGIGGILTGLAVIRRYYDSSEIRSLQQLYVKLLDTIDYSLCNLPDRMCGLAGLLSTLCRFEEYRNNKVILKILADRLLELKTLECDGMNLWKSFSNNPCAISGAGHGQAGIAEALFSVSKILEDKIYFKAAYEGIIYEHELHNKYISQFGTWPDLRKVPTESYMNGYCSGPPGIGIMLERIKANGINSDVLMALEKKVKISIAKLPLNVRDHLCCGNSAIVEYYVSIGDYSMANKVLSAMQKRRDDEGSYRYNSYMFNNGATPSLFYGISGIGYEMLRFAFPEKIISVL</sequence>
<reference evidence="3" key="1">
    <citation type="submission" date="2016-10" db="EMBL/GenBank/DDBJ databases">
        <authorList>
            <person name="Varghese N."/>
            <person name="Submissions S."/>
        </authorList>
    </citation>
    <scope>NUCLEOTIDE SEQUENCE [LARGE SCALE GENOMIC DNA]</scope>
    <source>
        <strain evidence="3">P18</strain>
    </source>
</reference>
<accession>A0A1I5XBV3</accession>
<dbReference type="Pfam" id="PF05147">
    <property type="entry name" value="LANC_like"/>
    <property type="match status" value="1"/>
</dbReference>
<keyword evidence="3" id="KW-1185">Reference proteome</keyword>